<dbReference type="InterPro" id="IPR051085">
    <property type="entry name" value="MB_O-acyltransferase"/>
</dbReference>
<accession>A0AAV2NSJ9</accession>
<keyword evidence="3 6" id="KW-1133">Transmembrane helix</keyword>
<evidence type="ECO:0000256" key="4">
    <source>
        <dbReference type="ARBA" id="ARBA00023136"/>
    </source>
</evidence>
<evidence type="ECO:0000256" key="1">
    <source>
        <dbReference type="ARBA" id="ARBA00004141"/>
    </source>
</evidence>
<dbReference type="Pfam" id="PF03062">
    <property type="entry name" value="MBOAT"/>
    <property type="match status" value="1"/>
</dbReference>
<evidence type="ECO:0000256" key="5">
    <source>
        <dbReference type="ARBA" id="ARBA00038268"/>
    </source>
</evidence>
<feature type="transmembrane region" description="Helical" evidence="6">
    <location>
        <begin position="429"/>
        <end position="450"/>
    </location>
</feature>
<dbReference type="InterPro" id="IPR004299">
    <property type="entry name" value="MBOAT_fam"/>
</dbReference>
<feature type="transmembrane region" description="Helical" evidence="6">
    <location>
        <begin position="387"/>
        <end position="408"/>
    </location>
</feature>
<feature type="transmembrane region" description="Helical" evidence="6">
    <location>
        <begin position="462"/>
        <end position="485"/>
    </location>
</feature>
<dbReference type="GO" id="GO:0016020">
    <property type="term" value="C:membrane"/>
    <property type="evidence" value="ECO:0007669"/>
    <property type="project" value="UniProtKB-SubCell"/>
</dbReference>
<dbReference type="PANTHER" id="PTHR13285">
    <property type="entry name" value="ACYLTRANSFERASE"/>
    <property type="match status" value="1"/>
</dbReference>
<feature type="transmembrane region" description="Helical" evidence="6">
    <location>
        <begin position="254"/>
        <end position="273"/>
    </location>
</feature>
<evidence type="ECO:0000313" key="7">
    <source>
        <dbReference type="EMBL" id="CAL1682541.1"/>
    </source>
</evidence>
<name>A0AAV2NSJ9_9HYME</name>
<dbReference type="EMBL" id="OZ034827">
    <property type="protein sequence ID" value="CAL1682541.1"/>
    <property type="molecule type" value="Genomic_DNA"/>
</dbReference>
<reference evidence="7" key="1">
    <citation type="submission" date="2024-04" db="EMBL/GenBank/DDBJ databases">
        <authorList>
            <consortium name="Molecular Ecology Group"/>
        </authorList>
    </citation>
    <scope>NUCLEOTIDE SEQUENCE</scope>
</reference>
<protein>
    <recommendedName>
        <fullName evidence="9">Protein-cysteine N-palmitoyltransferase Rasp</fullName>
    </recommendedName>
</protein>
<feature type="transmembrane region" description="Helical" evidence="6">
    <location>
        <begin position="64"/>
        <end position="84"/>
    </location>
</feature>
<dbReference type="GO" id="GO:0016409">
    <property type="term" value="F:palmitoyltransferase activity"/>
    <property type="evidence" value="ECO:0007669"/>
    <property type="project" value="TreeGrafter"/>
</dbReference>
<evidence type="ECO:0008006" key="9">
    <source>
        <dbReference type="Google" id="ProtNLM"/>
    </source>
</evidence>
<gene>
    <name evidence="7" type="ORF">LPLAT_LOCUS8449</name>
</gene>
<feature type="transmembrane region" description="Helical" evidence="6">
    <location>
        <begin position="96"/>
        <end position="119"/>
    </location>
</feature>
<comment type="similarity">
    <text evidence="5">Belongs to the membrane-bound acyltransferase family. HHAT subfamily.</text>
</comment>
<dbReference type="GO" id="GO:0005783">
    <property type="term" value="C:endoplasmic reticulum"/>
    <property type="evidence" value="ECO:0007669"/>
    <property type="project" value="TreeGrafter"/>
</dbReference>
<dbReference type="AlphaFoldDB" id="A0AAV2NSJ9"/>
<feature type="transmembrane region" description="Helical" evidence="6">
    <location>
        <begin position="12"/>
        <end position="30"/>
    </location>
</feature>
<feature type="transmembrane region" description="Helical" evidence="6">
    <location>
        <begin position="363"/>
        <end position="381"/>
    </location>
</feature>
<evidence type="ECO:0000256" key="2">
    <source>
        <dbReference type="ARBA" id="ARBA00022692"/>
    </source>
</evidence>
<sequence length="496" mass="58828">MNLATINNHESYFYFLAWSCAIFYSAYEFYLSNNYFDDYYDAYNDFDVGWSWIGKKRDISDQEWRVWLALVNKLIPCIFIHHLFSQIIKVFSNNMILCCWYILSSTVFLYYYIGSLGALCTLLQPTLLHIITYTCSKNVAWLIHVSFLFVIHILKIPDGTFQNWLGFDDEQHYILTLTMCWIHLRSISHNMDSIDDQLLNSNSFVQKLAYCLYLPTLFLGPLILYHEFVESINQPHQYWNCQKLQTFVLNLIRYMFWLYFTELLLHFIYVNAIQYHPQVVQNLNPWALYGLGYCMGQFFLNKYVVIYGICNTLCNLDNVKAPPPPKCIARIHLYSDMWKHFDRGLYKFLIRYIYIPIRKLNGYFGKLFASFLCFAFVFIWHGIQINIFIWSLFNFIGVAIENIGVSIGKSKQYHKIQDMYLSSKNIKRFHCILASPLLVMSAISNFYFFGGESIGNIFIYNIIYGSWKTLFILFFFLYCCCQVSVDVKDWELSKDN</sequence>
<proteinExistence type="inferred from homology"/>
<feature type="transmembrane region" description="Helical" evidence="6">
    <location>
        <begin position="139"/>
        <end position="156"/>
    </location>
</feature>
<dbReference type="PANTHER" id="PTHR13285:SF18">
    <property type="entry name" value="PROTEIN-CYSTEINE N-PALMITOYLTRANSFERASE RASP"/>
    <property type="match status" value="1"/>
</dbReference>
<organism evidence="7 8">
    <name type="scientific">Lasius platythorax</name>
    <dbReference type="NCBI Taxonomy" id="488582"/>
    <lineage>
        <taxon>Eukaryota</taxon>
        <taxon>Metazoa</taxon>
        <taxon>Ecdysozoa</taxon>
        <taxon>Arthropoda</taxon>
        <taxon>Hexapoda</taxon>
        <taxon>Insecta</taxon>
        <taxon>Pterygota</taxon>
        <taxon>Neoptera</taxon>
        <taxon>Endopterygota</taxon>
        <taxon>Hymenoptera</taxon>
        <taxon>Apocrita</taxon>
        <taxon>Aculeata</taxon>
        <taxon>Formicoidea</taxon>
        <taxon>Formicidae</taxon>
        <taxon>Formicinae</taxon>
        <taxon>Lasius</taxon>
        <taxon>Lasius</taxon>
    </lineage>
</organism>
<evidence type="ECO:0000256" key="3">
    <source>
        <dbReference type="ARBA" id="ARBA00022989"/>
    </source>
</evidence>
<keyword evidence="8" id="KW-1185">Reference proteome</keyword>
<comment type="subcellular location">
    <subcellularLocation>
        <location evidence="1">Membrane</location>
        <topology evidence="1">Multi-pass membrane protein</topology>
    </subcellularLocation>
</comment>
<keyword evidence="2 6" id="KW-0812">Transmembrane</keyword>
<keyword evidence="4 6" id="KW-0472">Membrane</keyword>
<evidence type="ECO:0000313" key="8">
    <source>
        <dbReference type="Proteomes" id="UP001497644"/>
    </source>
</evidence>
<evidence type="ECO:0000256" key="6">
    <source>
        <dbReference type="SAM" id="Phobius"/>
    </source>
</evidence>
<dbReference type="Proteomes" id="UP001497644">
    <property type="component" value="Chromosome 4"/>
</dbReference>